<dbReference type="Proteomes" id="UP000199664">
    <property type="component" value="Unassembled WGS sequence"/>
</dbReference>
<dbReference type="EMBL" id="FOAN01000001">
    <property type="protein sequence ID" value="SEK36717.1"/>
    <property type="molecule type" value="Genomic_DNA"/>
</dbReference>
<reference evidence="3" key="1">
    <citation type="submission" date="2016-10" db="EMBL/GenBank/DDBJ databases">
        <authorList>
            <person name="Varghese N."/>
            <person name="Submissions S."/>
        </authorList>
    </citation>
    <scope>NUCLEOTIDE SEQUENCE [LARGE SCALE GENOMIC DNA]</scope>
    <source>
        <strain evidence="3">LMG 26383,CCUG 61248,R- 45681</strain>
    </source>
</reference>
<proteinExistence type="predicted"/>
<accession>A0A1H7GGS3</accession>
<evidence type="ECO:0000256" key="1">
    <source>
        <dbReference type="SAM" id="SignalP"/>
    </source>
</evidence>
<sequence>MRAILSALAILAVAPASAAGDSQEALTRCYARQAVTLDDGMSDARSIATALLAPCRSEREAVLRDGMPKASTTEIERAMLMQREIVLDRATAVVLQVRIDQKKRRQP</sequence>
<evidence type="ECO:0000313" key="3">
    <source>
        <dbReference type="Proteomes" id="UP000199664"/>
    </source>
</evidence>
<keyword evidence="1" id="KW-0732">Signal</keyword>
<evidence type="ECO:0000313" key="2">
    <source>
        <dbReference type="EMBL" id="SEK36717.1"/>
    </source>
</evidence>
<name>A0A1H7GGS3_9HYPH</name>
<protein>
    <recommendedName>
        <fullName evidence="4">UrcA family protein</fullName>
    </recommendedName>
</protein>
<feature type="signal peptide" evidence="1">
    <location>
        <begin position="1"/>
        <end position="18"/>
    </location>
</feature>
<dbReference type="AlphaFoldDB" id="A0A1H7GGS3"/>
<gene>
    <name evidence="2" type="ORF">SAMN04515666_101337</name>
</gene>
<organism evidence="2 3">
    <name type="scientific">Bosea lupini</name>
    <dbReference type="NCBI Taxonomy" id="1036779"/>
    <lineage>
        <taxon>Bacteria</taxon>
        <taxon>Pseudomonadati</taxon>
        <taxon>Pseudomonadota</taxon>
        <taxon>Alphaproteobacteria</taxon>
        <taxon>Hyphomicrobiales</taxon>
        <taxon>Boseaceae</taxon>
        <taxon>Bosea</taxon>
    </lineage>
</organism>
<dbReference type="STRING" id="1036779.SAMN04515666_101337"/>
<evidence type="ECO:0008006" key="4">
    <source>
        <dbReference type="Google" id="ProtNLM"/>
    </source>
</evidence>
<dbReference type="RefSeq" id="WP_091829150.1">
    <property type="nucleotide sequence ID" value="NZ_FOAN01000001.1"/>
</dbReference>
<feature type="chain" id="PRO_5011565065" description="UrcA family protein" evidence="1">
    <location>
        <begin position="19"/>
        <end position="107"/>
    </location>
</feature>
<keyword evidence="3" id="KW-1185">Reference proteome</keyword>